<proteinExistence type="predicted"/>
<dbReference type="InterPro" id="IPR050623">
    <property type="entry name" value="Glucan_succinyl_AcylTrfase"/>
</dbReference>
<evidence type="ECO:0000313" key="3">
    <source>
        <dbReference type="EMBL" id="ERJ13188.1"/>
    </source>
</evidence>
<reference evidence="3 4" key="2">
    <citation type="journal article" date="2013" name="PLoS ONE">
        <title>INDIGO - INtegrated Data Warehouse of MIcrobial GenOmes with Examples from the Red Sea Extremophiles.</title>
        <authorList>
            <person name="Alam I."/>
            <person name="Antunes A."/>
            <person name="Kamau A.A."/>
            <person name="Ba Alawi W."/>
            <person name="Kalkatawi M."/>
            <person name="Stingl U."/>
            <person name="Bajic V.B."/>
        </authorList>
    </citation>
    <scope>NUCLEOTIDE SEQUENCE [LARGE SCALE GENOMIC DNA]</scope>
    <source>
        <strain evidence="3 4">SSD-17B</strain>
    </source>
</reference>
<feature type="domain" description="Acyltransferase 3" evidence="2">
    <location>
        <begin position="12"/>
        <end position="125"/>
    </location>
</feature>
<feature type="transmembrane region" description="Helical" evidence="1">
    <location>
        <begin position="55"/>
        <end position="81"/>
    </location>
</feature>
<organism evidence="3 4">
    <name type="scientific">Haloplasma contractile SSD-17B</name>
    <dbReference type="NCBI Taxonomy" id="1033810"/>
    <lineage>
        <taxon>Bacteria</taxon>
        <taxon>Bacillati</taxon>
        <taxon>Mycoplasmatota</taxon>
        <taxon>Mollicutes</taxon>
        <taxon>Haloplasmatales</taxon>
        <taxon>Haloplasmataceae</taxon>
        <taxon>Haloplasma</taxon>
    </lineage>
</organism>
<gene>
    <name evidence="3" type="primary">mdoC</name>
    <name evidence="3" type="ORF">HLPCO_000807</name>
</gene>
<dbReference type="InterPro" id="IPR002656">
    <property type="entry name" value="Acyl_transf_3_dom"/>
</dbReference>
<evidence type="ECO:0000313" key="4">
    <source>
        <dbReference type="Proteomes" id="UP000005707"/>
    </source>
</evidence>
<dbReference type="PANTHER" id="PTHR36927">
    <property type="entry name" value="BLR4337 PROTEIN"/>
    <property type="match status" value="1"/>
</dbReference>
<dbReference type="STRING" id="1033810.HLPCO_000807"/>
<dbReference type="InParanoid" id="U2EDX0"/>
<protein>
    <submittedName>
        <fullName evidence="3">Glucans biosynthesis protein</fullName>
    </submittedName>
</protein>
<dbReference type="Pfam" id="PF01757">
    <property type="entry name" value="Acyl_transf_3"/>
    <property type="match status" value="1"/>
</dbReference>
<reference evidence="3 4" key="1">
    <citation type="journal article" date="2011" name="J. Bacteriol.">
        <title>Genome sequence of Haloplasma contractile, an unusual contractile bacterium from a deep-sea anoxic brine lake.</title>
        <authorList>
            <person name="Antunes A."/>
            <person name="Alam I."/>
            <person name="El Dorry H."/>
            <person name="Siam R."/>
            <person name="Robertson A."/>
            <person name="Bajic V.B."/>
            <person name="Stingl U."/>
        </authorList>
    </citation>
    <scope>NUCLEOTIDE SEQUENCE [LARGE SCALE GENOMIC DNA]</scope>
    <source>
        <strain evidence="3 4">SSD-17B</strain>
    </source>
</reference>
<keyword evidence="1" id="KW-0472">Membrane</keyword>
<dbReference type="OrthoDB" id="153091at2"/>
<feature type="transmembrane region" description="Helical" evidence="1">
    <location>
        <begin position="20"/>
        <end position="43"/>
    </location>
</feature>
<dbReference type="RefSeq" id="WP_008826802.1">
    <property type="nucleotide sequence ID" value="NZ_AFNU02000002.1"/>
</dbReference>
<evidence type="ECO:0000256" key="1">
    <source>
        <dbReference type="SAM" id="Phobius"/>
    </source>
</evidence>
<evidence type="ECO:0000259" key="2">
    <source>
        <dbReference type="Pfam" id="PF01757"/>
    </source>
</evidence>
<sequence>MLEVNSSENRMAYVDHIRLLVITLVVFAHANMTYSGVGSWYYMENSVEVMNTFELLFFGVLNAVIASFSMGLLFLLAGYFVPVAYDRKGFFKFIKSRVLRLLIPTLIYVFLIQPFICYILLNDYYGYKDPSFFQNIKQ</sequence>
<keyword evidence="4" id="KW-1185">Reference proteome</keyword>
<keyword evidence="1" id="KW-0812">Transmembrane</keyword>
<dbReference type="GO" id="GO:0016747">
    <property type="term" value="F:acyltransferase activity, transferring groups other than amino-acyl groups"/>
    <property type="evidence" value="ECO:0007669"/>
    <property type="project" value="InterPro"/>
</dbReference>
<keyword evidence="1" id="KW-1133">Transmembrane helix</keyword>
<dbReference type="eggNOG" id="COG1835">
    <property type="taxonomic scope" value="Bacteria"/>
</dbReference>
<dbReference type="EMBL" id="AFNU02000002">
    <property type="protein sequence ID" value="ERJ13188.1"/>
    <property type="molecule type" value="Genomic_DNA"/>
</dbReference>
<dbReference type="Proteomes" id="UP000005707">
    <property type="component" value="Unassembled WGS sequence"/>
</dbReference>
<comment type="caution">
    <text evidence="3">The sequence shown here is derived from an EMBL/GenBank/DDBJ whole genome shotgun (WGS) entry which is preliminary data.</text>
</comment>
<accession>U2EDX0</accession>
<dbReference type="AlphaFoldDB" id="U2EDX0"/>
<feature type="transmembrane region" description="Helical" evidence="1">
    <location>
        <begin position="101"/>
        <end position="121"/>
    </location>
</feature>
<name>U2EDX0_9MOLU</name>